<accession>A0A1H7K0C1</accession>
<evidence type="ECO:0000313" key="2">
    <source>
        <dbReference type="Proteomes" id="UP000199120"/>
    </source>
</evidence>
<dbReference type="Proteomes" id="UP000199120">
    <property type="component" value="Unassembled WGS sequence"/>
</dbReference>
<dbReference type="RefSeq" id="WP_090544788.1">
    <property type="nucleotide sequence ID" value="NZ_FNSR01000001.1"/>
</dbReference>
<organism evidence="1 2">
    <name type="scientific">Paraburkholderia caballeronis</name>
    <dbReference type="NCBI Taxonomy" id="416943"/>
    <lineage>
        <taxon>Bacteria</taxon>
        <taxon>Pseudomonadati</taxon>
        <taxon>Pseudomonadota</taxon>
        <taxon>Betaproteobacteria</taxon>
        <taxon>Burkholderiales</taxon>
        <taxon>Burkholderiaceae</taxon>
        <taxon>Paraburkholderia</taxon>
    </lineage>
</organism>
<protein>
    <submittedName>
        <fullName evidence="1">Branched-chain amino acid transport system substrate-binding protein</fullName>
    </submittedName>
</protein>
<gene>
    <name evidence="1" type="ORF">SAMN05192542_103530</name>
</gene>
<proteinExistence type="predicted"/>
<keyword evidence="2" id="KW-1185">Reference proteome</keyword>
<dbReference type="EMBL" id="FOAJ01000003">
    <property type="protein sequence ID" value="SEK80313.1"/>
    <property type="molecule type" value="Genomic_DNA"/>
</dbReference>
<sequence>MATRKSTKIDDLYAKGDVREDGLMVHDRYLMQKKTPAESKKPWDYCKVAATAPDDEALNSVAGSTCPLLKT</sequence>
<name>A0A1H7K0C1_9BURK</name>
<dbReference type="OrthoDB" id="8887944at2"/>
<evidence type="ECO:0000313" key="1">
    <source>
        <dbReference type="EMBL" id="SEK80313.1"/>
    </source>
</evidence>
<reference evidence="2" key="1">
    <citation type="submission" date="2016-10" db="EMBL/GenBank/DDBJ databases">
        <authorList>
            <person name="Varghese N."/>
            <person name="Submissions S."/>
        </authorList>
    </citation>
    <scope>NUCLEOTIDE SEQUENCE [LARGE SCALE GENOMIC DNA]</scope>
    <source>
        <strain evidence="2">LMG 26416</strain>
    </source>
</reference>
<dbReference type="AlphaFoldDB" id="A0A1H7K0C1"/>